<proteinExistence type="inferred from homology"/>
<dbReference type="RefSeq" id="WP_090870143.1">
    <property type="nucleotide sequence ID" value="NZ_FOHE01000010.1"/>
</dbReference>
<dbReference type="SUPFAM" id="SSF53335">
    <property type="entry name" value="S-adenosyl-L-methionine-dependent methyltransferases"/>
    <property type="match status" value="1"/>
</dbReference>
<dbReference type="InterPro" id="IPR010280">
    <property type="entry name" value="U5_MeTrfase_fam"/>
</dbReference>
<dbReference type="FunFam" id="2.40.50.140:FF:000097">
    <property type="entry name" value="23S rRNA (uracil(1939)-C(5))-methyltransferase RlmD"/>
    <property type="match status" value="1"/>
</dbReference>
<feature type="active site" description="Nucleophile" evidence="6">
    <location>
        <position position="415"/>
    </location>
</feature>
<dbReference type="InterPro" id="IPR030391">
    <property type="entry name" value="MeTrfase_TrmA_CS"/>
</dbReference>
<dbReference type="InterPro" id="IPR012340">
    <property type="entry name" value="NA-bd_OB-fold"/>
</dbReference>
<keyword evidence="3 6" id="KW-0808">Transferase</keyword>
<dbReference type="FunFam" id="2.40.50.1070:FF:000003">
    <property type="entry name" value="23S rRNA (Uracil-5-)-methyltransferase RumA"/>
    <property type="match status" value="1"/>
</dbReference>
<dbReference type="PROSITE" id="PS01231">
    <property type="entry name" value="TRMA_2"/>
    <property type="match status" value="1"/>
</dbReference>
<dbReference type="InterPro" id="IPR029063">
    <property type="entry name" value="SAM-dependent_MTases_sf"/>
</dbReference>
<evidence type="ECO:0000256" key="1">
    <source>
        <dbReference type="ARBA" id="ARBA00022485"/>
    </source>
</evidence>
<evidence type="ECO:0000256" key="4">
    <source>
        <dbReference type="ARBA" id="ARBA00022691"/>
    </source>
</evidence>
<dbReference type="AlphaFoldDB" id="A0A1I0E2U7"/>
<dbReference type="EMBL" id="FOHE01000010">
    <property type="protein sequence ID" value="SET39060.1"/>
    <property type="molecule type" value="Genomic_DNA"/>
</dbReference>
<dbReference type="FunFam" id="3.40.50.150:FF:000009">
    <property type="entry name" value="23S rRNA (Uracil(1939)-C(5))-methyltransferase RlmD"/>
    <property type="match status" value="1"/>
</dbReference>
<comment type="similarity">
    <text evidence="6">Belongs to the class I-like SAM-binding methyltransferase superfamily. RNA M5U methyltransferase family.</text>
</comment>
<evidence type="ECO:0000256" key="6">
    <source>
        <dbReference type="PROSITE-ProRule" id="PRU01024"/>
    </source>
</evidence>
<dbReference type="Gene3D" id="2.40.50.1070">
    <property type="match status" value="1"/>
</dbReference>
<evidence type="ECO:0000256" key="3">
    <source>
        <dbReference type="ARBA" id="ARBA00022679"/>
    </source>
</evidence>
<dbReference type="Gene3D" id="2.40.50.140">
    <property type="entry name" value="Nucleic acid-binding proteins"/>
    <property type="match status" value="1"/>
</dbReference>
<dbReference type="SUPFAM" id="SSF50249">
    <property type="entry name" value="Nucleic acid-binding proteins"/>
    <property type="match status" value="1"/>
</dbReference>
<feature type="binding site" evidence="6">
    <location>
        <position position="319"/>
    </location>
    <ligand>
        <name>S-adenosyl-L-methionine</name>
        <dbReference type="ChEBI" id="CHEBI:59789"/>
    </ligand>
</feature>
<dbReference type="Pfam" id="PF05958">
    <property type="entry name" value="tRNA_U5-meth_tr"/>
    <property type="match status" value="1"/>
</dbReference>
<keyword evidence="1" id="KW-0408">Iron</keyword>
<organism evidence="9 10">
    <name type="scientific">Oceanobacillus limi</name>
    <dbReference type="NCBI Taxonomy" id="930131"/>
    <lineage>
        <taxon>Bacteria</taxon>
        <taxon>Bacillati</taxon>
        <taxon>Bacillota</taxon>
        <taxon>Bacilli</taxon>
        <taxon>Bacillales</taxon>
        <taxon>Bacillaceae</taxon>
        <taxon>Oceanobacillus</taxon>
    </lineage>
</organism>
<sequence>MAKQSAPVKKNETITLTFEDLTHEGNGVGKIDGYPLFVPYGLPGEEAKVKVVKVNKKFGFGKLLEIKNPSPDRVEPPCDVFYKCGGCQIQHMSYKMQLEMKQNQVKNVMRKIAHLAHVPVHPTIGMEDPWRYRNKVAIPVGEKKGELITGFYQMRSHQIIEDMDTCVVQDDANDRIVEGVRRIANRLGIRAYDEKSHRGVLRHIMVRTGHETKEAMVVLITRTKDLPHKEELIRELTETYPHIKSIVHNVNSKRTNVIMGDKTTVLWGEEYIYDSIGNIRFAISAKSFYQINPPQTRKLYEQALEYADTDEDDTVIDAYCGIGTISLFLAQKAKKVYGVEIVPEAIQDAKINAKINGITNVEFAVGEAEKVMPNWKDEGLNPDVVVVDPPRKGCDESLLQAMIEMDPNRIVYVSCNPSTLARDLRILEDGGYETKEVQPVDMFPQSMHVEAVCWLERKVSN</sequence>
<dbReference type="PANTHER" id="PTHR11061">
    <property type="entry name" value="RNA M5U METHYLTRANSFERASE"/>
    <property type="match status" value="1"/>
</dbReference>
<protein>
    <submittedName>
        <fullName evidence="9">23S rRNA m(5)U-1939 methyltransferase</fullName>
    </submittedName>
</protein>
<evidence type="ECO:0000256" key="5">
    <source>
        <dbReference type="ARBA" id="ARBA00023014"/>
    </source>
</evidence>
<dbReference type="CDD" id="cd02440">
    <property type="entry name" value="AdoMet_MTases"/>
    <property type="match status" value="1"/>
</dbReference>
<feature type="binding site" evidence="6">
    <location>
        <position position="340"/>
    </location>
    <ligand>
        <name>S-adenosyl-L-methionine</name>
        <dbReference type="ChEBI" id="CHEBI:59789"/>
    </ligand>
</feature>
<dbReference type="Pfam" id="PF01938">
    <property type="entry name" value="TRAM"/>
    <property type="match status" value="1"/>
</dbReference>
<evidence type="ECO:0000256" key="2">
    <source>
        <dbReference type="ARBA" id="ARBA00022603"/>
    </source>
</evidence>
<dbReference type="PROSITE" id="PS50926">
    <property type="entry name" value="TRAM"/>
    <property type="match status" value="1"/>
</dbReference>
<keyword evidence="4 6" id="KW-0949">S-adenosyl-L-methionine</keyword>
<keyword evidence="5" id="KW-0411">Iron-sulfur</keyword>
<feature type="binding site" evidence="6">
    <location>
        <position position="290"/>
    </location>
    <ligand>
        <name>S-adenosyl-L-methionine</name>
        <dbReference type="ChEBI" id="CHEBI:59789"/>
    </ligand>
</feature>
<dbReference type="PROSITE" id="PS01230">
    <property type="entry name" value="TRMA_1"/>
    <property type="match status" value="1"/>
</dbReference>
<reference evidence="9 10" key="1">
    <citation type="submission" date="2016-10" db="EMBL/GenBank/DDBJ databases">
        <authorList>
            <person name="de Groot N.N."/>
        </authorList>
    </citation>
    <scope>NUCLEOTIDE SEQUENCE [LARGE SCALE GENOMIC DNA]</scope>
    <source>
        <strain evidence="9 10">IBRC-M 10780</strain>
    </source>
</reference>
<dbReference type="Gene3D" id="3.40.50.150">
    <property type="entry name" value="Vaccinia Virus protein VP39"/>
    <property type="match status" value="1"/>
</dbReference>
<evidence type="ECO:0000313" key="9">
    <source>
        <dbReference type="EMBL" id="SET39060.1"/>
    </source>
</evidence>
<dbReference type="GO" id="GO:0070041">
    <property type="term" value="F:rRNA (uridine-C5-)-methyltransferase activity"/>
    <property type="evidence" value="ECO:0007669"/>
    <property type="project" value="TreeGrafter"/>
</dbReference>
<dbReference type="GO" id="GO:0051539">
    <property type="term" value="F:4 iron, 4 sulfur cluster binding"/>
    <property type="evidence" value="ECO:0007669"/>
    <property type="project" value="UniProtKB-KW"/>
</dbReference>
<dbReference type="GO" id="GO:0070475">
    <property type="term" value="P:rRNA base methylation"/>
    <property type="evidence" value="ECO:0007669"/>
    <property type="project" value="TreeGrafter"/>
</dbReference>
<keyword evidence="10" id="KW-1185">Reference proteome</keyword>
<dbReference type="PANTHER" id="PTHR11061:SF30">
    <property type="entry name" value="TRNA (URACIL(54)-C(5))-METHYLTRANSFERASE"/>
    <property type="match status" value="1"/>
</dbReference>
<evidence type="ECO:0000259" key="8">
    <source>
        <dbReference type="PROSITE" id="PS50926"/>
    </source>
</evidence>
<dbReference type="Proteomes" id="UP000198618">
    <property type="component" value="Unassembled WGS sequence"/>
</dbReference>
<gene>
    <name evidence="9" type="ORF">SAMN05216389_11071</name>
</gene>
<name>A0A1I0E2U7_9BACI</name>
<dbReference type="InterPro" id="IPR002792">
    <property type="entry name" value="TRAM_dom"/>
</dbReference>
<keyword evidence="1" id="KW-0479">Metal-binding</keyword>
<dbReference type="OrthoDB" id="9804590at2"/>
<keyword evidence="1" id="KW-0004">4Fe-4S</keyword>
<dbReference type="NCBIfam" id="TIGR00479">
    <property type="entry name" value="rumA"/>
    <property type="match status" value="1"/>
</dbReference>
<evidence type="ECO:0000313" key="10">
    <source>
        <dbReference type="Proteomes" id="UP000198618"/>
    </source>
</evidence>
<accession>A0A1I0E2U7</accession>
<feature type="active site" evidence="7">
    <location>
        <position position="415"/>
    </location>
</feature>
<dbReference type="STRING" id="930131.SAMN05216389_11071"/>
<keyword evidence="2 6" id="KW-0489">Methyltransferase</keyword>
<feature type="binding site" evidence="6">
    <location>
        <position position="388"/>
    </location>
    <ligand>
        <name>S-adenosyl-L-methionine</name>
        <dbReference type="ChEBI" id="CHEBI:59789"/>
    </ligand>
</feature>
<dbReference type="InterPro" id="IPR030390">
    <property type="entry name" value="MeTrfase_TrmA_AS"/>
</dbReference>
<dbReference type="PROSITE" id="PS51687">
    <property type="entry name" value="SAM_MT_RNA_M5U"/>
    <property type="match status" value="1"/>
</dbReference>
<evidence type="ECO:0000256" key="7">
    <source>
        <dbReference type="PROSITE-ProRule" id="PRU10015"/>
    </source>
</evidence>
<feature type="domain" description="TRAM" evidence="8">
    <location>
        <begin position="7"/>
        <end position="65"/>
    </location>
</feature>